<evidence type="ECO:0000256" key="2">
    <source>
        <dbReference type="ARBA" id="ARBA00022833"/>
    </source>
</evidence>
<dbReference type="PIRSF" id="PIRSF026713">
    <property type="entry name" value="PMI_Firm_long_prd"/>
    <property type="match status" value="1"/>
</dbReference>
<dbReference type="InterPro" id="IPR014710">
    <property type="entry name" value="RmlC-like_jellyroll"/>
</dbReference>
<dbReference type="AlphaFoldDB" id="A0A485BAD0"/>
<keyword evidence="1" id="KW-0479">Metal-binding</keyword>
<keyword evidence="2" id="KW-0862">Zinc</keyword>
<dbReference type="Gene3D" id="2.60.120.10">
    <property type="entry name" value="Jelly Rolls"/>
    <property type="match status" value="1"/>
</dbReference>
<organism evidence="3 4">
    <name type="scientific">Raoultella terrigena</name>
    <name type="common">Klebsiella terrigena</name>
    <dbReference type="NCBI Taxonomy" id="577"/>
    <lineage>
        <taxon>Bacteria</taxon>
        <taxon>Pseudomonadati</taxon>
        <taxon>Pseudomonadota</taxon>
        <taxon>Gammaproteobacteria</taxon>
        <taxon>Enterobacterales</taxon>
        <taxon>Enterobacteriaceae</taxon>
        <taxon>Klebsiella/Raoultella group</taxon>
        <taxon>Raoultella</taxon>
    </lineage>
</organism>
<dbReference type="InterPro" id="IPR011051">
    <property type="entry name" value="RmlC_Cupin_sf"/>
</dbReference>
<proteinExistence type="predicted"/>
<evidence type="ECO:0000256" key="1">
    <source>
        <dbReference type="ARBA" id="ARBA00022723"/>
    </source>
</evidence>
<dbReference type="CDD" id="cd07010">
    <property type="entry name" value="cupin_PMI_type_I_N_bac"/>
    <property type="match status" value="1"/>
</dbReference>
<dbReference type="GO" id="GO:0004476">
    <property type="term" value="F:mannose-6-phosphate isomerase activity"/>
    <property type="evidence" value="ECO:0007669"/>
    <property type="project" value="UniProtKB-EC"/>
</dbReference>
<dbReference type="InterPro" id="IPR016847">
    <property type="entry name" value="Man6P_Isoase_Firm_lng_prd"/>
</dbReference>
<dbReference type="SUPFAM" id="SSF51182">
    <property type="entry name" value="RmlC-like cupins"/>
    <property type="match status" value="1"/>
</dbReference>
<name>A0A485BAD0_RAOTE</name>
<dbReference type="PANTHER" id="PTHR42742:SF3">
    <property type="entry name" value="FRUCTOKINASE"/>
    <property type="match status" value="1"/>
</dbReference>
<protein>
    <submittedName>
        <fullName evidence="3">Probable mannose-6-phosphate isomerase gmuF</fullName>
        <ecNumber evidence="3">5.3.1.8</ecNumber>
    </submittedName>
</protein>
<dbReference type="InterPro" id="IPR051804">
    <property type="entry name" value="Carb_Metab_Reg_Kinase/Isom"/>
</dbReference>
<dbReference type="RefSeq" id="WP_134525234.1">
    <property type="nucleotide sequence ID" value="NZ_BJNO01000005.1"/>
</dbReference>
<dbReference type="EC" id="5.3.1.8" evidence="3"/>
<dbReference type="GO" id="GO:0046872">
    <property type="term" value="F:metal ion binding"/>
    <property type="evidence" value="ECO:0007669"/>
    <property type="project" value="UniProtKB-KW"/>
</dbReference>
<dbReference type="EMBL" id="CAADJG010000002">
    <property type="protein sequence ID" value="VFS65759.1"/>
    <property type="molecule type" value="Genomic_DNA"/>
</dbReference>
<evidence type="ECO:0000313" key="4">
    <source>
        <dbReference type="Proteomes" id="UP000332594"/>
    </source>
</evidence>
<gene>
    <name evidence="3" type="primary">gmuF</name>
    <name evidence="3" type="ORF">NCTC13038_00600</name>
</gene>
<keyword evidence="3" id="KW-0413">Isomerase</keyword>
<accession>A0A485BAD0</accession>
<dbReference type="PANTHER" id="PTHR42742">
    <property type="entry name" value="TRANSCRIPTIONAL REPRESSOR MPRA"/>
    <property type="match status" value="1"/>
</dbReference>
<reference evidence="3 4" key="1">
    <citation type="submission" date="2019-03" db="EMBL/GenBank/DDBJ databases">
        <authorList>
            <consortium name="Pathogen Informatics"/>
        </authorList>
    </citation>
    <scope>NUCLEOTIDE SEQUENCE [LARGE SCALE GENOMIC DNA]</scope>
    <source>
        <strain evidence="3 4">NCTC13038</strain>
    </source>
</reference>
<sequence>MHTTYNKYPEVAVRGYDDHACQGWESIRTALSARASTAAKTVLVIDCYPGVRLEELEQHLLPALGAALTLNVESARRDEQAIHTLLARNLTDDRVFGVLSCHHLEEFFDPNKLEQLRQQVIAEAEGVVVIYGPGAALVHPGDLLVYADMPRWEIQQRMRHSGLGNWGADNQDEDILRRYKRAFFIEWRVFDRHKVPLLKRADFLLDTTVKEAPALVSGEALRAGLQQTTAQPFRVVPFFDPGIWGGQWMKQRFDLDPTAANYAWCFDCVPEENSLLLRFGDVRIEIPSQDLVLLHPRALLGEKVHARFGAEFPIRFDFLDTIGGQNLSFQVHPVTEYIQQQFGMHYTQDESYYILEAEPEAVVYLGTKTGIEPQEMLADLQAAGRGEKAFDDRRFVNQIPARKHDHFLIPAGTVHCSGSGTMVLEISATPYIFTFKLWDWGRLGLDGLPRPVHLQHGEQVIDWQRDTQWVNDNLVNRIEPVAEGEGWREERTGMHEREFIETRRHWFSAPVTHHTHGGVNVLNLVEGAEAVVDSPSGAFAPFSVRYAETFIIPAAVGEYRISPSGQGSGQQLATIKAWVRG</sequence>
<evidence type="ECO:0000313" key="3">
    <source>
        <dbReference type="EMBL" id="VFS65759.1"/>
    </source>
</evidence>
<dbReference type="Proteomes" id="UP000332594">
    <property type="component" value="Unassembled WGS sequence"/>
</dbReference>